<comment type="catalytic activity">
    <reaction evidence="11">
        <text>a fatty acyl-[ACP] + malonyl-[ACP] + H(+) = a 3-oxoacyl-[ACP] + holo-[ACP] + CO2</text>
        <dbReference type="Rhea" id="RHEA:22836"/>
        <dbReference type="Rhea" id="RHEA-COMP:9623"/>
        <dbReference type="Rhea" id="RHEA-COMP:9685"/>
        <dbReference type="Rhea" id="RHEA-COMP:9916"/>
        <dbReference type="Rhea" id="RHEA-COMP:14125"/>
        <dbReference type="ChEBI" id="CHEBI:15378"/>
        <dbReference type="ChEBI" id="CHEBI:16526"/>
        <dbReference type="ChEBI" id="CHEBI:64479"/>
        <dbReference type="ChEBI" id="CHEBI:78449"/>
        <dbReference type="ChEBI" id="CHEBI:78776"/>
        <dbReference type="ChEBI" id="CHEBI:138651"/>
    </reaction>
</comment>
<comment type="function">
    <text evidence="11">Involved in the type II fatty acid elongation cycle. Catalyzes the elongation of a wide range of acyl-ACP by the addition of two carbons from malonyl-ACP to an acyl acceptor. Can efficiently catalyze the conversion of palmitoleoyl-ACP (cis-hexadec-9-enoyl-ACP) to cis-vaccenoyl-ACP (cis-octadec-11-enoyl-ACP), an essential step in the thermal regulation of fatty acid composition.</text>
</comment>
<comment type="catalytic activity">
    <reaction evidence="11">
        <text>(9Z)-hexadecenoyl-[ACP] + malonyl-[ACP] + H(+) = 3-oxo-(11Z)-octadecenoyl-[ACP] + holo-[ACP] + CO2</text>
        <dbReference type="Rhea" id="RHEA:55040"/>
        <dbReference type="Rhea" id="RHEA-COMP:9623"/>
        <dbReference type="Rhea" id="RHEA-COMP:9685"/>
        <dbReference type="Rhea" id="RHEA-COMP:10800"/>
        <dbReference type="Rhea" id="RHEA-COMP:14074"/>
        <dbReference type="ChEBI" id="CHEBI:15378"/>
        <dbReference type="ChEBI" id="CHEBI:16526"/>
        <dbReference type="ChEBI" id="CHEBI:64479"/>
        <dbReference type="ChEBI" id="CHEBI:78449"/>
        <dbReference type="ChEBI" id="CHEBI:83989"/>
        <dbReference type="ChEBI" id="CHEBI:138538"/>
        <dbReference type="EC" id="2.3.1.179"/>
    </reaction>
</comment>
<organism evidence="14 15">
    <name type="scientific">Sphingomonas quercus</name>
    <dbReference type="NCBI Taxonomy" id="2842451"/>
    <lineage>
        <taxon>Bacteria</taxon>
        <taxon>Pseudomonadati</taxon>
        <taxon>Pseudomonadota</taxon>
        <taxon>Alphaproteobacteria</taxon>
        <taxon>Sphingomonadales</taxon>
        <taxon>Sphingomonadaceae</taxon>
        <taxon>Sphingomonas</taxon>
    </lineage>
</organism>
<evidence type="ECO:0000256" key="10">
    <source>
        <dbReference type="ARBA" id="ARBA00023315"/>
    </source>
</evidence>
<evidence type="ECO:0000256" key="8">
    <source>
        <dbReference type="ARBA" id="ARBA00023098"/>
    </source>
</evidence>
<keyword evidence="10 11" id="KW-0012">Acyltransferase</keyword>
<keyword evidence="6 11" id="KW-0808">Transferase</keyword>
<dbReference type="EC" id="2.3.1.179" evidence="3 11"/>
<feature type="domain" description="Ketosynthase family 3 (KS3)" evidence="13">
    <location>
        <begin position="1"/>
        <end position="418"/>
    </location>
</feature>
<evidence type="ECO:0000256" key="6">
    <source>
        <dbReference type="ARBA" id="ARBA00022679"/>
    </source>
</evidence>
<sequence length="420" mass="44024">MRRVVVTGLGLVTPLGADVETAWANLIASKSGAGPITRFDASDQACRVACEVKPADHPWGFDPNKRVDHKVQRQVDPFIIYGIDAAGQALEDAGLTGMSETERLRAGLSIGAGIGGLPGIEHESIVLHEKGPRRVSPHFVHGRLINLISGQVSIKYGLMGPNHAVVTACSTGAHSIGDAARMIALGDADVMLAGGAEGAICPLGIAGFAQARALSTAFNDQPEKASRPYDRDRDGFVMGEGAGVVVLEEYERAKARSAKIYAELVGYGLSGDAYHVTAPHPEGSGAFRSMEMALKKSGLTLADIDYVNAHGTSTPLGDELELGAVRRLFGDQIGHISMSSTKSAIGHLLGGAGAVESIFCILAMRDQIVPPTLNLDNPSESCEGVDLVPLVAKKRQVRAVLNNSFGFGGTNASLIFKPAE</sequence>
<dbReference type="PIRSF" id="PIRSF000447">
    <property type="entry name" value="KAS_II"/>
    <property type="match status" value="1"/>
</dbReference>
<comment type="caution">
    <text evidence="14">The sequence shown here is derived from an EMBL/GenBank/DDBJ whole genome shotgun (WGS) entry which is preliminary data.</text>
</comment>
<keyword evidence="5 11" id="KW-0444">Lipid biosynthesis</keyword>
<dbReference type="PANTHER" id="PTHR11712">
    <property type="entry name" value="POLYKETIDE SYNTHASE-RELATED"/>
    <property type="match status" value="1"/>
</dbReference>
<dbReference type="InterPro" id="IPR020841">
    <property type="entry name" value="PKS_Beta-ketoAc_synthase_dom"/>
</dbReference>
<evidence type="ECO:0000256" key="5">
    <source>
        <dbReference type="ARBA" id="ARBA00022516"/>
    </source>
</evidence>
<gene>
    <name evidence="14" type="primary">fabF</name>
    <name evidence="14" type="ORF">KOF26_13720</name>
</gene>
<dbReference type="InterPro" id="IPR014031">
    <property type="entry name" value="Ketoacyl_synth_C"/>
</dbReference>
<dbReference type="NCBIfam" id="TIGR03150">
    <property type="entry name" value="fabF"/>
    <property type="match status" value="1"/>
</dbReference>
<evidence type="ECO:0000256" key="9">
    <source>
        <dbReference type="ARBA" id="ARBA00023160"/>
    </source>
</evidence>
<dbReference type="InterPro" id="IPR014030">
    <property type="entry name" value="Ketoacyl_synth_N"/>
</dbReference>
<dbReference type="GO" id="GO:0004315">
    <property type="term" value="F:3-oxoacyl-[acyl-carrier-protein] synthase activity"/>
    <property type="evidence" value="ECO:0007669"/>
    <property type="project" value="UniProtKB-EC"/>
</dbReference>
<evidence type="ECO:0000256" key="4">
    <source>
        <dbReference type="ARBA" id="ARBA00014657"/>
    </source>
</evidence>
<dbReference type="CDD" id="cd00834">
    <property type="entry name" value="KAS_I_II"/>
    <property type="match status" value="1"/>
</dbReference>
<evidence type="ECO:0000256" key="3">
    <source>
        <dbReference type="ARBA" id="ARBA00012356"/>
    </source>
</evidence>
<accession>A0ABS6BKU8</accession>
<dbReference type="PANTHER" id="PTHR11712:SF336">
    <property type="entry name" value="3-OXOACYL-[ACYL-CARRIER-PROTEIN] SYNTHASE, MITOCHONDRIAL"/>
    <property type="match status" value="1"/>
</dbReference>
<evidence type="ECO:0000259" key="13">
    <source>
        <dbReference type="PROSITE" id="PS52004"/>
    </source>
</evidence>
<evidence type="ECO:0000256" key="7">
    <source>
        <dbReference type="ARBA" id="ARBA00022832"/>
    </source>
</evidence>
<keyword evidence="9 11" id="KW-0275">Fatty acid biosynthesis</keyword>
<dbReference type="InterPro" id="IPR018201">
    <property type="entry name" value="Ketoacyl_synth_AS"/>
</dbReference>
<evidence type="ECO:0000313" key="15">
    <source>
        <dbReference type="Proteomes" id="UP000776276"/>
    </source>
</evidence>
<dbReference type="InterPro" id="IPR000794">
    <property type="entry name" value="Beta-ketoacyl_synthase"/>
</dbReference>
<evidence type="ECO:0000256" key="12">
    <source>
        <dbReference type="RuleBase" id="RU003694"/>
    </source>
</evidence>
<dbReference type="PROSITE" id="PS52004">
    <property type="entry name" value="KS3_2"/>
    <property type="match status" value="1"/>
</dbReference>
<dbReference type="Pfam" id="PF00109">
    <property type="entry name" value="ketoacyl-synt"/>
    <property type="match status" value="1"/>
</dbReference>
<evidence type="ECO:0000256" key="2">
    <source>
        <dbReference type="ARBA" id="ARBA00008467"/>
    </source>
</evidence>
<dbReference type="Pfam" id="PF02801">
    <property type="entry name" value="Ketoacyl-synt_C"/>
    <property type="match status" value="1"/>
</dbReference>
<dbReference type="PROSITE" id="PS00606">
    <property type="entry name" value="KS3_1"/>
    <property type="match status" value="1"/>
</dbReference>
<dbReference type="RefSeq" id="WP_216326018.1">
    <property type="nucleotide sequence ID" value="NZ_JAHKRT010000007.1"/>
</dbReference>
<name>A0ABS6BKU8_9SPHN</name>
<keyword evidence="8" id="KW-0443">Lipid metabolism</keyword>
<reference evidence="14 15" key="1">
    <citation type="submission" date="2021-06" db="EMBL/GenBank/DDBJ databases">
        <title>Sphingomonas sp. XMGL2, whole genome shotgun sequencing project.</title>
        <authorList>
            <person name="Zhao G."/>
            <person name="Shen L."/>
        </authorList>
    </citation>
    <scope>NUCLEOTIDE SEQUENCE [LARGE SCALE GENOMIC DNA]</scope>
    <source>
        <strain evidence="14 15">XMGL2</strain>
    </source>
</reference>
<dbReference type="EMBL" id="JAHKRT010000007">
    <property type="protein sequence ID" value="MBU3078920.1"/>
    <property type="molecule type" value="Genomic_DNA"/>
</dbReference>
<comment type="pathway">
    <text evidence="1 11">Lipid metabolism; fatty acid biosynthesis.</text>
</comment>
<protein>
    <recommendedName>
        <fullName evidence="4 11">3-oxoacyl-[acyl-carrier-protein] synthase 2</fullName>
        <ecNumber evidence="3 11">2.3.1.179</ecNumber>
    </recommendedName>
</protein>
<evidence type="ECO:0000256" key="11">
    <source>
        <dbReference type="PIRNR" id="PIRNR000447"/>
    </source>
</evidence>
<keyword evidence="15" id="KW-1185">Reference proteome</keyword>
<dbReference type="SMART" id="SM00825">
    <property type="entry name" value="PKS_KS"/>
    <property type="match status" value="1"/>
</dbReference>
<evidence type="ECO:0000313" key="14">
    <source>
        <dbReference type="EMBL" id="MBU3078920.1"/>
    </source>
</evidence>
<dbReference type="InterPro" id="IPR017568">
    <property type="entry name" value="3-oxoacyl-ACP_synth-2"/>
</dbReference>
<proteinExistence type="inferred from homology"/>
<evidence type="ECO:0000256" key="1">
    <source>
        <dbReference type="ARBA" id="ARBA00005194"/>
    </source>
</evidence>
<dbReference type="Proteomes" id="UP000776276">
    <property type="component" value="Unassembled WGS sequence"/>
</dbReference>
<dbReference type="NCBIfam" id="NF004970">
    <property type="entry name" value="PRK06333.1"/>
    <property type="match status" value="1"/>
</dbReference>
<keyword evidence="7" id="KW-0276">Fatty acid metabolism</keyword>
<comment type="similarity">
    <text evidence="2 11 12">Belongs to the thiolase-like superfamily. Beta-ketoacyl-ACP synthases family.</text>
</comment>
<dbReference type="NCBIfam" id="NF005589">
    <property type="entry name" value="PRK07314.1"/>
    <property type="match status" value="1"/>
</dbReference>